<evidence type="ECO:0000313" key="2">
    <source>
        <dbReference type="Proteomes" id="UP000182977"/>
    </source>
</evidence>
<keyword evidence="2" id="KW-1185">Reference proteome</keyword>
<dbReference type="Pfam" id="PF13830">
    <property type="entry name" value="DUF4192"/>
    <property type="match status" value="1"/>
</dbReference>
<dbReference type="OrthoDB" id="3264463at2"/>
<accession>A0A1H2KAF1</accession>
<reference evidence="2" key="1">
    <citation type="submission" date="2016-10" db="EMBL/GenBank/DDBJ databases">
        <authorList>
            <person name="Varghese N."/>
            <person name="Submissions S."/>
        </authorList>
    </citation>
    <scope>NUCLEOTIDE SEQUENCE [LARGE SCALE GENOMIC DNA]</scope>
    <source>
        <strain evidence="2">DSM 45079</strain>
    </source>
</reference>
<proteinExistence type="predicted"/>
<name>A0A1H2KAF1_9ACTN</name>
<dbReference type="STRING" id="419479.SAMN04488563_3599"/>
<dbReference type="Proteomes" id="UP000182977">
    <property type="component" value="Chromosome I"/>
</dbReference>
<gene>
    <name evidence="1" type="ORF">SAMN04488563_3599</name>
</gene>
<organism evidence="1 2">
    <name type="scientific">Jiangella alkaliphila</name>
    <dbReference type="NCBI Taxonomy" id="419479"/>
    <lineage>
        <taxon>Bacteria</taxon>
        <taxon>Bacillati</taxon>
        <taxon>Actinomycetota</taxon>
        <taxon>Actinomycetes</taxon>
        <taxon>Jiangellales</taxon>
        <taxon>Jiangellaceae</taxon>
        <taxon>Jiangella</taxon>
    </lineage>
</organism>
<dbReference type="InterPro" id="IPR025447">
    <property type="entry name" value="DUF4192"/>
</dbReference>
<dbReference type="AlphaFoldDB" id="A0A1H2KAF1"/>
<protein>
    <recommendedName>
        <fullName evidence="3">DUF4192 domain-containing protein</fullName>
    </recommendedName>
</protein>
<evidence type="ECO:0008006" key="3">
    <source>
        <dbReference type="Google" id="ProtNLM"/>
    </source>
</evidence>
<dbReference type="RefSeq" id="WP_046770631.1">
    <property type="nucleotide sequence ID" value="NZ_LBMC01000023.1"/>
</dbReference>
<sequence length="375" mass="39360">MKIREHLNGTATAGGPGELLAAVPHLIGFHPQSSIVVVHVDLHERRTGTVLRLDLPTAADDDGSYAAQLATRIECGEPDAVILVCYGDSGAPPGHPPDGARSGPPGAVRAELPYRELMELIRDELADTPVGVLGTAYVDGGRWWSYDCDHPSCCPAEGIPLPGPGVGAAAEVAARAALAGRRTLESRRELEDAVRGPAGAAEKAMVAVFERVDRELAAEALSDGVEVLRGRTLALARLQLARSAEGRLQLSDDEVARLSLGAADLLVRDRFIAFDDADPAAWLGLLTTLARRTPDARGAAICGLVAWVAYQQGDGALANVALDRVLSIDPRHTMALLLRDCLEGQVTPTHMSALTRDAIAAAERARTEVSGAGAA</sequence>
<dbReference type="EMBL" id="LT629791">
    <property type="protein sequence ID" value="SDU65562.1"/>
    <property type="molecule type" value="Genomic_DNA"/>
</dbReference>
<evidence type="ECO:0000313" key="1">
    <source>
        <dbReference type="EMBL" id="SDU65562.1"/>
    </source>
</evidence>